<dbReference type="OrthoDB" id="5845678at2759"/>
<comment type="catalytic activity">
    <reaction evidence="6">
        <text>glucuronate acceptor + UDP-alpha-D-glucuronate = acceptor beta-D-glucuronoside + UDP + H(+)</text>
        <dbReference type="Rhea" id="RHEA:21032"/>
        <dbReference type="ChEBI" id="CHEBI:15378"/>
        <dbReference type="ChEBI" id="CHEBI:58052"/>
        <dbReference type="ChEBI" id="CHEBI:58223"/>
        <dbReference type="ChEBI" id="CHEBI:132367"/>
        <dbReference type="ChEBI" id="CHEBI:132368"/>
        <dbReference type="EC" id="2.4.1.17"/>
    </reaction>
</comment>
<accession>A0A016TQD2</accession>
<dbReference type="GO" id="GO:0015020">
    <property type="term" value="F:glucuronosyltransferase activity"/>
    <property type="evidence" value="ECO:0007669"/>
    <property type="project" value="UniProtKB-EC"/>
</dbReference>
<dbReference type="InterPro" id="IPR050271">
    <property type="entry name" value="UDP-glycosyltransferase"/>
</dbReference>
<reference evidence="9" key="1">
    <citation type="journal article" date="2015" name="Nat. Genet.">
        <title>The genome and transcriptome of the zoonotic hookworm Ancylostoma ceylanicum identify infection-specific gene families.</title>
        <authorList>
            <person name="Schwarz E.M."/>
            <person name="Hu Y."/>
            <person name="Antoshechkin I."/>
            <person name="Miller M.M."/>
            <person name="Sternberg P.W."/>
            <person name="Aroian R.V."/>
        </authorList>
    </citation>
    <scope>NUCLEOTIDE SEQUENCE</scope>
    <source>
        <strain evidence="9">HY135</strain>
    </source>
</reference>
<keyword evidence="7" id="KW-1133">Transmembrane helix</keyword>
<keyword evidence="5" id="KW-0732">Signal</keyword>
<evidence type="ECO:0000256" key="6">
    <source>
        <dbReference type="ARBA" id="ARBA00047475"/>
    </source>
</evidence>
<keyword evidence="9" id="KW-1185">Reference proteome</keyword>
<dbReference type="Pfam" id="PF00201">
    <property type="entry name" value="UDPGT"/>
    <property type="match status" value="2"/>
</dbReference>
<evidence type="ECO:0000256" key="1">
    <source>
        <dbReference type="ARBA" id="ARBA00009995"/>
    </source>
</evidence>
<sequence length="481" mass="54695">MGFRNLVPILALLHYGVLGANILIWSPRYGLSHVNFLGNIADVLTADGHNVTIYSSILDPHVTTFGNRLPAHTIFFKPEGFSNDWLKLEMKGPLVWEAPPCEGMCMKWSDFDQIVEQTYKLCKAILKDDVLLGRLRNSKFELVFSECFDACAPGIWEMIGIKNIVLVSALGMMPRLYDITGMPTVSSFMPVGLTPYSDEMTFMERVVNFNLDIVFQYYKYTLDNKFWKLFNDKIPGFPTFEQIYNDKTALIMTNVNEFAETARPTTNMIRYIGGSTLHEPKPLSKELSELLNKNPTTILISMGSLAQSKDMPTWLKKADPRLSLFITHGGMNSILEAMHYGKPMIVVPLFADQQLNSKAVERRGMGIILERHLLNKKTLTEALKHVMGSKEIARKCALVASILAGRPKQYRQEIAKWAKIITEHGKLDHLPLYSRNMNWIQYYSLDVIAFELCIVISALSLVVWLIRRVLSCFYTSKVKSD</sequence>
<evidence type="ECO:0000256" key="7">
    <source>
        <dbReference type="SAM" id="Phobius"/>
    </source>
</evidence>
<dbReference type="AlphaFoldDB" id="A0A016TQD2"/>
<gene>
    <name evidence="8" type="primary">Acey_s0083.g1657</name>
    <name evidence="8" type="ORF">Y032_0083g1657</name>
</gene>
<dbReference type="STRING" id="53326.A0A016TQD2"/>
<dbReference type="PANTHER" id="PTHR48043:SF23">
    <property type="entry name" value="UDP-GLUCURONOSYLTRANSFERASE"/>
    <property type="match status" value="1"/>
</dbReference>
<evidence type="ECO:0000256" key="3">
    <source>
        <dbReference type="ARBA" id="ARBA00022676"/>
    </source>
</evidence>
<evidence type="ECO:0000313" key="9">
    <source>
        <dbReference type="Proteomes" id="UP000024635"/>
    </source>
</evidence>
<keyword evidence="7" id="KW-0472">Membrane</keyword>
<organism evidence="8 9">
    <name type="scientific">Ancylostoma ceylanicum</name>
    <dbReference type="NCBI Taxonomy" id="53326"/>
    <lineage>
        <taxon>Eukaryota</taxon>
        <taxon>Metazoa</taxon>
        <taxon>Ecdysozoa</taxon>
        <taxon>Nematoda</taxon>
        <taxon>Chromadorea</taxon>
        <taxon>Rhabditida</taxon>
        <taxon>Rhabditina</taxon>
        <taxon>Rhabditomorpha</taxon>
        <taxon>Strongyloidea</taxon>
        <taxon>Ancylostomatidae</taxon>
        <taxon>Ancylostomatinae</taxon>
        <taxon>Ancylostoma</taxon>
    </lineage>
</organism>
<comment type="similarity">
    <text evidence="1">Belongs to the UDP-glycosyltransferase family.</text>
</comment>
<dbReference type="Gene3D" id="3.40.50.2000">
    <property type="entry name" value="Glycogen Phosphorylase B"/>
    <property type="match status" value="1"/>
</dbReference>
<protein>
    <recommendedName>
        <fullName evidence="2">glucuronosyltransferase</fullName>
        <ecNumber evidence="2">2.4.1.17</ecNumber>
    </recommendedName>
</protein>
<comment type="caution">
    <text evidence="8">The sequence shown here is derived from an EMBL/GenBank/DDBJ whole genome shotgun (WGS) entry which is preliminary data.</text>
</comment>
<dbReference type="SUPFAM" id="SSF53756">
    <property type="entry name" value="UDP-Glycosyltransferase/glycogen phosphorylase"/>
    <property type="match status" value="1"/>
</dbReference>
<dbReference type="CDD" id="cd03784">
    <property type="entry name" value="GT1_Gtf-like"/>
    <property type="match status" value="1"/>
</dbReference>
<evidence type="ECO:0000256" key="2">
    <source>
        <dbReference type="ARBA" id="ARBA00012544"/>
    </source>
</evidence>
<dbReference type="PANTHER" id="PTHR48043">
    <property type="entry name" value="EG:EG0003.4 PROTEIN-RELATED"/>
    <property type="match status" value="1"/>
</dbReference>
<evidence type="ECO:0000313" key="8">
    <source>
        <dbReference type="EMBL" id="EYC05234.1"/>
    </source>
</evidence>
<dbReference type="Proteomes" id="UP000024635">
    <property type="component" value="Unassembled WGS sequence"/>
</dbReference>
<keyword evidence="7" id="KW-0812">Transmembrane</keyword>
<keyword evidence="4" id="KW-0808">Transferase</keyword>
<dbReference type="InterPro" id="IPR002213">
    <property type="entry name" value="UDP_glucos_trans"/>
</dbReference>
<dbReference type="EMBL" id="JARK01001419">
    <property type="protein sequence ID" value="EYC05234.1"/>
    <property type="molecule type" value="Genomic_DNA"/>
</dbReference>
<proteinExistence type="inferred from homology"/>
<name>A0A016TQD2_9BILA</name>
<keyword evidence="3" id="KW-0328">Glycosyltransferase</keyword>
<evidence type="ECO:0000256" key="5">
    <source>
        <dbReference type="ARBA" id="ARBA00022729"/>
    </source>
</evidence>
<evidence type="ECO:0000256" key="4">
    <source>
        <dbReference type="ARBA" id="ARBA00022679"/>
    </source>
</evidence>
<feature type="transmembrane region" description="Helical" evidence="7">
    <location>
        <begin position="442"/>
        <end position="466"/>
    </location>
</feature>
<dbReference type="EC" id="2.4.1.17" evidence="2"/>